<evidence type="ECO:0000256" key="1">
    <source>
        <dbReference type="SAM" id="MobiDB-lite"/>
    </source>
</evidence>
<feature type="transmembrane region" description="Helical" evidence="2">
    <location>
        <begin position="375"/>
        <end position="396"/>
    </location>
</feature>
<evidence type="ECO:0000313" key="4">
    <source>
        <dbReference type="Proteomes" id="UP000739538"/>
    </source>
</evidence>
<organism evidence="3 4">
    <name type="scientific">Eiseniibacteriota bacterium</name>
    <dbReference type="NCBI Taxonomy" id="2212470"/>
    <lineage>
        <taxon>Bacteria</taxon>
        <taxon>Candidatus Eiseniibacteriota</taxon>
    </lineage>
</organism>
<keyword evidence="2" id="KW-0472">Membrane</keyword>
<dbReference type="Proteomes" id="UP000739538">
    <property type="component" value="Unassembled WGS sequence"/>
</dbReference>
<gene>
    <name evidence="3" type="ORF">KDA27_00270</name>
</gene>
<feature type="transmembrane region" description="Helical" evidence="2">
    <location>
        <begin position="335"/>
        <end position="355"/>
    </location>
</feature>
<evidence type="ECO:0000313" key="3">
    <source>
        <dbReference type="EMBL" id="MCA9754206.1"/>
    </source>
</evidence>
<feature type="transmembrane region" description="Helical" evidence="2">
    <location>
        <begin position="514"/>
        <end position="533"/>
    </location>
</feature>
<dbReference type="EMBL" id="JAGQHS010000001">
    <property type="protein sequence ID" value="MCA9754206.1"/>
    <property type="molecule type" value="Genomic_DNA"/>
</dbReference>
<comment type="caution">
    <text evidence="3">The sequence shown here is derived from an EMBL/GenBank/DDBJ whole genome shotgun (WGS) entry which is preliminary data.</text>
</comment>
<feature type="compositionally biased region" description="Basic residues" evidence="1">
    <location>
        <begin position="435"/>
        <end position="444"/>
    </location>
</feature>
<feature type="transmembrane region" description="Helical" evidence="2">
    <location>
        <begin position="545"/>
        <end position="564"/>
    </location>
</feature>
<feature type="transmembrane region" description="Helical" evidence="2">
    <location>
        <begin position="311"/>
        <end position="328"/>
    </location>
</feature>
<dbReference type="InterPro" id="IPR018580">
    <property type="entry name" value="Uncharacterised_YfhO"/>
</dbReference>
<dbReference type="AlphaFoldDB" id="A0A956SBD2"/>
<evidence type="ECO:0000256" key="2">
    <source>
        <dbReference type="SAM" id="Phobius"/>
    </source>
</evidence>
<proteinExistence type="predicted"/>
<sequence>MRTPIPTSLSLLFLVLLPILFYWQMIVKDVEPVNPDTQAHKPVGTWAQEVQQEEGRMPEWFPYIFSGMPSYGSFLYIPRPGANVLGQSLQVFRSSRGARYTILFILAGISAFAFLRRQGASHIAATVAALGYSMTPYFTGLVAAGHSTKLEALAIAPLVFFSLDWLLTKPGPWPAAALAYSGALLAWANHPQISYYVVLLAVLYVLGRWAFEARKDWISSHGLRIAAYGAVAAAVAGALVTIPYLGIQEYAPYSIRGAASALSSTPGDTGVGWDYATAWSYPPGELLAFFFPAWYGLEGATYWGHLPFTQSTHYVGILFLLLAVLGLWKGRGPRRWIFGTLAAVLLLIGFGKHFAPLYRALYEAMPLFDKFRVPSMIYSLLPLAMAPLVAAGIDWLQDLFRGAWASDGAERPASGKTDGAGQRESSATPGSGKKASGKKARKKETKGSGAHPYFVRALIGLGVVLALWGLVAVGAKSAHSGPESLLRAQEITQYGVQTLAPLRAERMDLLSSSVTHAFLLLVLSAFVLVAASYVARSGQVSANRLGAGVGLAFGVLLVADLWVIDRAFYHPEPAESAQELLPNPGATEFLAERPGPFRILPLQPLFGSNSFVTAGLESVGGYQPAKLRIYQDLLDANVLFAPGVLAMLNVQYVLSASPVDTGMPPIYEGDGFVYDLPPTPGPVWSVDRTETLASGKEVLARLGDRSFDPTAVAYLEAGDAAPSRSEFSYAEVRLESRDLHRIVARSESDGPALIVFSEIDYPPAWHATVDGASTPILRVDHVLRAVEVPAGSHEIEMTYRSPAHDRASLANKAGLAALGVLLLFGAVLRRRGSVQ</sequence>
<evidence type="ECO:0008006" key="5">
    <source>
        <dbReference type="Google" id="ProtNLM"/>
    </source>
</evidence>
<feature type="compositionally biased region" description="Low complexity" evidence="1">
    <location>
        <begin position="425"/>
        <end position="434"/>
    </location>
</feature>
<reference evidence="3" key="2">
    <citation type="journal article" date="2021" name="Microbiome">
        <title>Successional dynamics and alternative stable states in a saline activated sludge microbial community over 9 years.</title>
        <authorList>
            <person name="Wang Y."/>
            <person name="Ye J."/>
            <person name="Ju F."/>
            <person name="Liu L."/>
            <person name="Boyd J.A."/>
            <person name="Deng Y."/>
            <person name="Parks D.H."/>
            <person name="Jiang X."/>
            <person name="Yin X."/>
            <person name="Woodcroft B.J."/>
            <person name="Tyson G.W."/>
            <person name="Hugenholtz P."/>
            <person name="Polz M.F."/>
            <person name="Zhang T."/>
        </authorList>
    </citation>
    <scope>NUCLEOTIDE SEQUENCE</scope>
    <source>
        <strain evidence="3">HKST-UBA02</strain>
    </source>
</reference>
<reference evidence="3" key="1">
    <citation type="submission" date="2020-04" db="EMBL/GenBank/DDBJ databases">
        <authorList>
            <person name="Zhang T."/>
        </authorList>
    </citation>
    <scope>NUCLEOTIDE SEQUENCE</scope>
    <source>
        <strain evidence="3">HKST-UBA02</strain>
    </source>
</reference>
<feature type="transmembrane region" description="Helical" evidence="2">
    <location>
        <begin position="223"/>
        <end position="247"/>
    </location>
</feature>
<protein>
    <recommendedName>
        <fullName evidence="5">YfhO family protein</fullName>
    </recommendedName>
</protein>
<feature type="transmembrane region" description="Helical" evidence="2">
    <location>
        <begin position="121"/>
        <end position="143"/>
    </location>
</feature>
<dbReference type="PANTHER" id="PTHR38454:SF1">
    <property type="entry name" value="INTEGRAL MEMBRANE PROTEIN"/>
    <property type="match status" value="1"/>
</dbReference>
<dbReference type="PANTHER" id="PTHR38454">
    <property type="entry name" value="INTEGRAL MEMBRANE PROTEIN-RELATED"/>
    <property type="match status" value="1"/>
</dbReference>
<name>A0A956SBD2_UNCEI</name>
<feature type="transmembrane region" description="Helical" evidence="2">
    <location>
        <begin position="453"/>
        <end position="475"/>
    </location>
</feature>
<keyword evidence="2" id="KW-0812">Transmembrane</keyword>
<keyword evidence="2" id="KW-1133">Transmembrane helix</keyword>
<feature type="transmembrane region" description="Helical" evidence="2">
    <location>
        <begin position="7"/>
        <end position="26"/>
    </location>
</feature>
<accession>A0A956SBD2</accession>
<feature type="transmembrane region" description="Helical" evidence="2">
    <location>
        <begin position="97"/>
        <end position="115"/>
    </location>
</feature>
<feature type="transmembrane region" description="Helical" evidence="2">
    <location>
        <begin position="193"/>
        <end position="211"/>
    </location>
</feature>
<feature type="region of interest" description="Disordered" evidence="1">
    <location>
        <begin position="409"/>
        <end position="445"/>
    </location>
</feature>